<dbReference type="HAMAP" id="MF_00090">
    <property type="entry name" value="PIMT"/>
    <property type="match status" value="1"/>
</dbReference>
<dbReference type="GO" id="GO:0004719">
    <property type="term" value="F:protein-L-isoaspartate (D-aspartate) O-methyltransferase activity"/>
    <property type="evidence" value="ECO:0007669"/>
    <property type="project" value="UniProtKB-EC"/>
</dbReference>
<protein>
    <recommendedName>
        <fullName evidence="7">Protein-L-isoaspartate O-methyltransferase</fullName>
        <ecNumber evidence="7">2.1.1.77</ecNumber>
    </recommendedName>
    <alternativeName>
        <fullName evidence="7">L-isoaspartyl protein carboxyl methyltransferase</fullName>
    </alternativeName>
    <alternativeName>
        <fullName evidence="7">Protein L-isoaspartyl methyltransferase</fullName>
    </alternativeName>
    <alternativeName>
        <fullName evidence="7">Protein-beta-aspartate methyltransferase</fullName>
        <shortName evidence="7">PIMT</shortName>
    </alternativeName>
</protein>
<comment type="caution">
    <text evidence="8">The sequence shown here is derived from an EMBL/GenBank/DDBJ whole genome shotgun (WGS) entry which is preliminary data.</text>
</comment>
<comment type="subcellular location">
    <subcellularLocation>
        <location evidence="1 7">Cytoplasm</location>
    </subcellularLocation>
</comment>
<dbReference type="SUPFAM" id="SSF53335">
    <property type="entry name" value="S-adenosyl-L-methionine-dependent methyltransferases"/>
    <property type="match status" value="1"/>
</dbReference>
<evidence type="ECO:0000256" key="7">
    <source>
        <dbReference type="HAMAP-Rule" id="MF_00090"/>
    </source>
</evidence>
<organism evidence="8 9">
    <name type="scientific">Carboxylicivirga marina</name>
    <dbReference type="NCBI Taxonomy" id="2800988"/>
    <lineage>
        <taxon>Bacteria</taxon>
        <taxon>Pseudomonadati</taxon>
        <taxon>Bacteroidota</taxon>
        <taxon>Bacteroidia</taxon>
        <taxon>Marinilabiliales</taxon>
        <taxon>Marinilabiliaceae</taxon>
        <taxon>Carboxylicivirga</taxon>
    </lineage>
</organism>
<sequence length="225" mass="25576">MVFFTFILTLQLLSSQDYISMRTEMVEEQIIKRGITHSATIDALKTVPRHLFVPSDLQIYAYHDRPLPIGHNQTISQPYIVAYMTEMLNLKSSDKVLEIGTGSGYQAAVLSKIVKEVYTIEIVPQLGKQAETTFKNNNYTNIGCRIGDGYHGWEEHHPFDAIIITAAPLQVPEKLLNQLKEGGQLIAPIEKNGQQYLTLYTKTKNKIKTKQLIAVRFVPFTRHKD</sequence>
<keyword evidence="6 7" id="KW-0949">S-adenosyl-L-methionine</keyword>
<reference evidence="8 9" key="1">
    <citation type="submission" date="2021-01" db="EMBL/GenBank/DDBJ databases">
        <title>Carboxyliciviraga sp.nov., isolated from coastal sediments.</title>
        <authorList>
            <person name="Lu D."/>
            <person name="Zhang T."/>
        </authorList>
    </citation>
    <scope>NUCLEOTIDE SEQUENCE [LARGE SCALE GENOMIC DNA]</scope>
    <source>
        <strain evidence="8 9">N1Y132</strain>
    </source>
</reference>
<evidence type="ECO:0000256" key="2">
    <source>
        <dbReference type="ARBA" id="ARBA00005369"/>
    </source>
</evidence>
<dbReference type="GO" id="GO:0032259">
    <property type="term" value="P:methylation"/>
    <property type="evidence" value="ECO:0007669"/>
    <property type="project" value="UniProtKB-KW"/>
</dbReference>
<dbReference type="Proteomes" id="UP000605676">
    <property type="component" value="Unassembled WGS sequence"/>
</dbReference>
<proteinExistence type="inferred from homology"/>
<dbReference type="InterPro" id="IPR000682">
    <property type="entry name" value="PCMT"/>
</dbReference>
<accession>A0ABS1HGT0</accession>
<evidence type="ECO:0000256" key="1">
    <source>
        <dbReference type="ARBA" id="ARBA00004496"/>
    </source>
</evidence>
<dbReference type="EMBL" id="JAENRR010000009">
    <property type="protein sequence ID" value="MBK3516836.1"/>
    <property type="molecule type" value="Genomic_DNA"/>
</dbReference>
<dbReference type="CDD" id="cd02440">
    <property type="entry name" value="AdoMet_MTases"/>
    <property type="match status" value="1"/>
</dbReference>
<evidence type="ECO:0000313" key="9">
    <source>
        <dbReference type="Proteomes" id="UP000605676"/>
    </source>
</evidence>
<keyword evidence="3 7" id="KW-0963">Cytoplasm</keyword>
<feature type="active site" evidence="7">
    <location>
        <position position="76"/>
    </location>
</feature>
<dbReference type="Pfam" id="PF01135">
    <property type="entry name" value="PCMT"/>
    <property type="match status" value="1"/>
</dbReference>
<evidence type="ECO:0000256" key="6">
    <source>
        <dbReference type="ARBA" id="ARBA00022691"/>
    </source>
</evidence>
<dbReference type="PANTHER" id="PTHR11579">
    <property type="entry name" value="PROTEIN-L-ISOASPARTATE O-METHYLTRANSFERASE"/>
    <property type="match status" value="1"/>
</dbReference>
<name>A0ABS1HGT0_9BACT</name>
<dbReference type="InterPro" id="IPR029063">
    <property type="entry name" value="SAM-dependent_MTases_sf"/>
</dbReference>
<comment type="similarity">
    <text evidence="2 7">Belongs to the methyltransferase superfamily. L-isoaspartyl/D-aspartyl protein methyltransferase family.</text>
</comment>
<comment type="catalytic activity">
    <reaction evidence="7">
        <text>[protein]-L-isoaspartate + S-adenosyl-L-methionine = [protein]-L-isoaspartate alpha-methyl ester + S-adenosyl-L-homocysteine</text>
        <dbReference type="Rhea" id="RHEA:12705"/>
        <dbReference type="Rhea" id="RHEA-COMP:12143"/>
        <dbReference type="Rhea" id="RHEA-COMP:12144"/>
        <dbReference type="ChEBI" id="CHEBI:57856"/>
        <dbReference type="ChEBI" id="CHEBI:59789"/>
        <dbReference type="ChEBI" id="CHEBI:90596"/>
        <dbReference type="ChEBI" id="CHEBI:90598"/>
        <dbReference type="EC" id="2.1.1.77"/>
    </reaction>
</comment>
<evidence type="ECO:0000313" key="8">
    <source>
        <dbReference type="EMBL" id="MBK3516836.1"/>
    </source>
</evidence>
<gene>
    <name evidence="7" type="primary">pcm</name>
    <name evidence="8" type="ORF">JIV24_05750</name>
</gene>
<keyword evidence="5 7" id="KW-0808">Transferase</keyword>
<comment type="function">
    <text evidence="7">Catalyzes the methyl esterification of L-isoaspartyl residues in peptides and proteins that result from spontaneous decomposition of normal L-aspartyl and L-asparaginyl residues. It plays a role in the repair and/or degradation of damaged proteins.</text>
</comment>
<evidence type="ECO:0000256" key="4">
    <source>
        <dbReference type="ARBA" id="ARBA00022603"/>
    </source>
</evidence>
<dbReference type="NCBIfam" id="TIGR00080">
    <property type="entry name" value="pimt"/>
    <property type="match status" value="1"/>
</dbReference>
<evidence type="ECO:0000256" key="3">
    <source>
        <dbReference type="ARBA" id="ARBA00022490"/>
    </source>
</evidence>
<keyword evidence="4 7" id="KW-0489">Methyltransferase</keyword>
<dbReference type="NCBIfam" id="NF001453">
    <property type="entry name" value="PRK00312.1"/>
    <property type="match status" value="1"/>
</dbReference>
<dbReference type="EC" id="2.1.1.77" evidence="7"/>
<evidence type="ECO:0000256" key="5">
    <source>
        <dbReference type="ARBA" id="ARBA00022679"/>
    </source>
</evidence>
<dbReference type="Gene3D" id="3.40.50.150">
    <property type="entry name" value="Vaccinia Virus protein VP39"/>
    <property type="match status" value="1"/>
</dbReference>
<keyword evidence="9" id="KW-1185">Reference proteome</keyword>
<dbReference type="PANTHER" id="PTHR11579:SF0">
    <property type="entry name" value="PROTEIN-L-ISOASPARTATE(D-ASPARTATE) O-METHYLTRANSFERASE"/>
    <property type="match status" value="1"/>
</dbReference>